<sequence length="193" mass="20901">MDMGMGMGMDMGMGMSMGIGPRYIQATAAGDTVHTGYCYEGRSTYRLLLRVIQYIQATATGDTVHTGYCYEGHSTYRLLPRVIQYIQATATRDTGMGMGIGIRWTWAGHGMRTGTGMLDSKMGGSAPVPLSEPQPAAAGLDVSPTSARLLQYCSLRLRSALLRTCLRSNCTETDRRAISKLRSIASVLAPSMR</sequence>
<protein>
    <submittedName>
        <fullName evidence="1">Uncharacterized protein</fullName>
    </submittedName>
</protein>
<dbReference type="Proteomes" id="UP000073492">
    <property type="component" value="Unassembled WGS sequence"/>
</dbReference>
<dbReference type="AlphaFoldDB" id="A0A139GVV2"/>
<name>A0A139GVV2_9PEZI</name>
<reference evidence="1 2" key="1">
    <citation type="submission" date="2015-07" db="EMBL/GenBank/DDBJ databases">
        <title>Comparative genomics of the Sigatoka disease complex on banana suggests a link between parallel evolutionary changes in Pseudocercospora fijiensis and Pseudocercospora eumusae and increased virulence on the banana host.</title>
        <authorList>
            <person name="Chang T.-C."/>
            <person name="Salvucci A."/>
            <person name="Crous P.W."/>
            <person name="Stergiopoulos I."/>
        </authorList>
    </citation>
    <scope>NUCLEOTIDE SEQUENCE [LARGE SCALE GENOMIC DNA]</scope>
    <source>
        <strain evidence="1 2">CBS 116634</strain>
    </source>
</reference>
<proteinExistence type="predicted"/>
<accession>A0A139GVV2</accession>
<comment type="caution">
    <text evidence="1">The sequence shown here is derived from an EMBL/GenBank/DDBJ whole genome shotgun (WGS) entry which is preliminary data.</text>
</comment>
<evidence type="ECO:0000313" key="2">
    <source>
        <dbReference type="Proteomes" id="UP000073492"/>
    </source>
</evidence>
<evidence type="ECO:0000313" key="1">
    <source>
        <dbReference type="EMBL" id="KXS94335.1"/>
    </source>
</evidence>
<keyword evidence="2" id="KW-1185">Reference proteome</keyword>
<gene>
    <name evidence="1" type="ORF">AC579_8452</name>
</gene>
<organism evidence="1 2">
    <name type="scientific">Pseudocercospora musae</name>
    <dbReference type="NCBI Taxonomy" id="113226"/>
    <lineage>
        <taxon>Eukaryota</taxon>
        <taxon>Fungi</taxon>
        <taxon>Dikarya</taxon>
        <taxon>Ascomycota</taxon>
        <taxon>Pezizomycotina</taxon>
        <taxon>Dothideomycetes</taxon>
        <taxon>Dothideomycetidae</taxon>
        <taxon>Mycosphaerellales</taxon>
        <taxon>Mycosphaerellaceae</taxon>
        <taxon>Pseudocercospora</taxon>
    </lineage>
</organism>
<dbReference type="EMBL" id="LFZO01000989">
    <property type="protein sequence ID" value="KXS94335.1"/>
    <property type="molecule type" value="Genomic_DNA"/>
</dbReference>